<accession>A0A1W6ZDN9</accession>
<dbReference type="Gene3D" id="3.40.640.10">
    <property type="entry name" value="Type I PLP-dependent aspartate aminotransferase-like (Major domain)"/>
    <property type="match status" value="1"/>
</dbReference>
<dbReference type="KEGG" id="bgm:CAL15_11585"/>
<dbReference type="OrthoDB" id="9764293at2"/>
<feature type="domain" description="Aminotransferase class V" evidence="2">
    <location>
        <begin position="24"/>
        <end position="376"/>
    </location>
</feature>
<dbReference type="EMBL" id="CP021111">
    <property type="protein sequence ID" value="ARP94964.1"/>
    <property type="molecule type" value="Genomic_DNA"/>
</dbReference>
<organism evidence="3 4">
    <name type="scientific">Bordetella genomosp. 13</name>
    <dbReference type="NCBI Taxonomy" id="463040"/>
    <lineage>
        <taxon>Bacteria</taxon>
        <taxon>Pseudomonadati</taxon>
        <taxon>Pseudomonadota</taxon>
        <taxon>Betaproteobacteria</taxon>
        <taxon>Burkholderiales</taxon>
        <taxon>Alcaligenaceae</taxon>
        <taxon>Bordetella</taxon>
    </lineage>
</organism>
<evidence type="ECO:0000313" key="3">
    <source>
        <dbReference type="EMBL" id="ARP94964.1"/>
    </source>
</evidence>
<dbReference type="InterPro" id="IPR015422">
    <property type="entry name" value="PyrdxlP-dep_Trfase_small"/>
</dbReference>
<dbReference type="AlphaFoldDB" id="A0A1W6ZDN9"/>
<protein>
    <recommendedName>
        <fullName evidence="2">Aminotransferase class V domain-containing protein</fullName>
    </recommendedName>
</protein>
<keyword evidence="4" id="KW-1185">Reference proteome</keyword>
<evidence type="ECO:0000313" key="4">
    <source>
        <dbReference type="Proteomes" id="UP000194161"/>
    </source>
</evidence>
<dbReference type="SUPFAM" id="SSF53383">
    <property type="entry name" value="PLP-dependent transferases"/>
    <property type="match status" value="1"/>
</dbReference>
<gene>
    <name evidence="3" type="ORF">CAL15_11585</name>
</gene>
<keyword evidence="1" id="KW-0663">Pyridoxal phosphate</keyword>
<dbReference type="PANTHER" id="PTHR43586:SF15">
    <property type="entry name" value="BLR3095 PROTEIN"/>
    <property type="match status" value="1"/>
</dbReference>
<evidence type="ECO:0000259" key="2">
    <source>
        <dbReference type="Pfam" id="PF00266"/>
    </source>
</evidence>
<name>A0A1W6ZDN9_9BORD</name>
<dbReference type="Gene3D" id="3.90.1150.10">
    <property type="entry name" value="Aspartate Aminotransferase, domain 1"/>
    <property type="match status" value="1"/>
</dbReference>
<evidence type="ECO:0000256" key="1">
    <source>
        <dbReference type="ARBA" id="ARBA00022898"/>
    </source>
</evidence>
<proteinExistence type="predicted"/>
<sequence length="384" mass="41532">MDTAPASFDLARWRTEFPITQDLVYLDHASLGPMPARTVQAIAARLQAQSRRGSLEHAGLHELAETCRGEFADYIGARADQIAYTPNTSGGLSMLAAGLSWREGDEVVVPAIDFPSAVLPWMTLQRHGVRVLRVPCEDGRVDAQRLLQACTPRTRLVCASWVQFSSGCVLDLMALGTACRQRGILLAVDAIQAVGAIDVDVSALPVDALATHSYKWLLGPQGIGWLYLADTLRDRLQLSAAGPRSVRLGDSYFDHRLDPLPGAARLETGILPFHLIAGASASLRLLREAHAQGAAARVRRLNAHLSEGLLRAGCQLRGGPDRGAFDAGIVSFVPPRGTSAQCRQHLLDAGIVTSDREGCIRVSPHFYNTEDELDALLARVRELT</sequence>
<dbReference type="PANTHER" id="PTHR43586">
    <property type="entry name" value="CYSTEINE DESULFURASE"/>
    <property type="match status" value="1"/>
</dbReference>
<dbReference type="Proteomes" id="UP000194161">
    <property type="component" value="Chromosome"/>
</dbReference>
<reference evidence="3 4" key="1">
    <citation type="submission" date="2017-05" db="EMBL/GenBank/DDBJ databases">
        <title>Complete and WGS of Bordetella genogroups.</title>
        <authorList>
            <person name="Spilker T."/>
            <person name="LiPuma J."/>
        </authorList>
    </citation>
    <scope>NUCLEOTIDE SEQUENCE [LARGE SCALE GENOMIC DNA]</scope>
    <source>
        <strain evidence="3 4">AU7206</strain>
    </source>
</reference>
<dbReference type="InterPro" id="IPR015424">
    <property type="entry name" value="PyrdxlP-dep_Trfase"/>
</dbReference>
<dbReference type="RefSeq" id="WP_086078730.1">
    <property type="nucleotide sequence ID" value="NZ_CP021111.1"/>
</dbReference>
<dbReference type="InterPro" id="IPR015421">
    <property type="entry name" value="PyrdxlP-dep_Trfase_major"/>
</dbReference>
<dbReference type="InterPro" id="IPR000192">
    <property type="entry name" value="Aminotrans_V_dom"/>
</dbReference>
<dbReference type="Pfam" id="PF00266">
    <property type="entry name" value="Aminotran_5"/>
    <property type="match status" value="1"/>
</dbReference>
<dbReference type="STRING" id="463040.CAL15_11585"/>